<sequence>MTTSKIACLWLFTVVLVCVNALRVEKSQEFPLGSEIENLAVRPSGSVLAVVYTFPRVYEVAPVANAEPKLLHTFENTNGVSSIAKSPNSDEYFLITGNFSFQTLSPTPGSYAIHKLSFDKCDKPVVKELASLDAISQPNGMIAVPGTPYVLIADTREGLIYRFDTKTFQLRVYYDDPLLKPGTTTGVVFGVNGIKLSRGYLYFSNTNQQLVARVPASGKEDILHGTAEVVATQTPIDDLIVNKYNGDIYIAELGGNALGFVPHGANTTVPETLLGGINSTALLAPTSVVWAKGAEGRTLIVSETGGFEQFVTHNYTGGGRINIIHLE</sequence>
<dbReference type="KEGG" id="cfj:CFIO01_09690"/>
<evidence type="ECO:0000313" key="3">
    <source>
        <dbReference type="Proteomes" id="UP000020467"/>
    </source>
</evidence>
<dbReference type="EMBL" id="JARH01000072">
    <property type="protein sequence ID" value="EXF85693.1"/>
    <property type="molecule type" value="Genomic_DNA"/>
</dbReference>
<organism evidence="2 3">
    <name type="scientific">Colletotrichum fioriniae PJ7</name>
    <dbReference type="NCBI Taxonomy" id="1445577"/>
    <lineage>
        <taxon>Eukaryota</taxon>
        <taxon>Fungi</taxon>
        <taxon>Dikarya</taxon>
        <taxon>Ascomycota</taxon>
        <taxon>Pezizomycotina</taxon>
        <taxon>Sordariomycetes</taxon>
        <taxon>Hypocreomycetidae</taxon>
        <taxon>Glomerellales</taxon>
        <taxon>Glomerellaceae</taxon>
        <taxon>Colletotrichum</taxon>
        <taxon>Colletotrichum acutatum species complex</taxon>
    </lineage>
</organism>
<dbReference type="Gene3D" id="2.120.10.30">
    <property type="entry name" value="TolB, C-terminal domain"/>
    <property type="match status" value="1"/>
</dbReference>
<dbReference type="InterPro" id="IPR011042">
    <property type="entry name" value="6-blade_b-propeller_TolB-like"/>
</dbReference>
<dbReference type="OrthoDB" id="5233393at2759"/>
<dbReference type="HOGENOM" id="CLU_052989_1_0_1"/>
<dbReference type="InterPro" id="IPR052998">
    <property type="entry name" value="Hetero-Diels-Alderase-like"/>
</dbReference>
<name>A0A010SLC8_9PEZI</name>
<evidence type="ECO:0000256" key="1">
    <source>
        <dbReference type="SAM" id="SignalP"/>
    </source>
</evidence>
<dbReference type="SUPFAM" id="SSF63829">
    <property type="entry name" value="Calcium-dependent phosphotriesterase"/>
    <property type="match status" value="1"/>
</dbReference>
<gene>
    <name evidence="2" type="ORF">CFIO01_09690</name>
</gene>
<dbReference type="Proteomes" id="UP000020467">
    <property type="component" value="Unassembled WGS sequence"/>
</dbReference>
<dbReference type="PANTHER" id="PTHR42060:SF1">
    <property type="entry name" value="NHL REPEAT-CONTAINING PROTEIN"/>
    <property type="match status" value="1"/>
</dbReference>
<evidence type="ECO:0008006" key="4">
    <source>
        <dbReference type="Google" id="ProtNLM"/>
    </source>
</evidence>
<keyword evidence="3" id="KW-1185">Reference proteome</keyword>
<keyword evidence="1" id="KW-0732">Signal</keyword>
<accession>A0A010SLC8</accession>
<comment type="caution">
    <text evidence="2">The sequence shown here is derived from an EMBL/GenBank/DDBJ whole genome shotgun (WGS) entry which is preliminary data.</text>
</comment>
<evidence type="ECO:0000313" key="2">
    <source>
        <dbReference type="EMBL" id="EXF85693.1"/>
    </source>
</evidence>
<feature type="signal peptide" evidence="1">
    <location>
        <begin position="1"/>
        <end position="21"/>
    </location>
</feature>
<proteinExistence type="predicted"/>
<reference evidence="2 3" key="1">
    <citation type="submission" date="2014-02" db="EMBL/GenBank/DDBJ databases">
        <title>The genome sequence of Colletotrichum fioriniae PJ7.</title>
        <authorList>
            <person name="Baroncelli R."/>
            <person name="Thon M.R."/>
        </authorList>
    </citation>
    <scope>NUCLEOTIDE SEQUENCE [LARGE SCALE GENOMIC DNA]</scope>
    <source>
        <strain evidence="2 3">PJ7</strain>
    </source>
</reference>
<protein>
    <recommendedName>
        <fullName evidence="4">SMP-30/Gluconolactonase/LRE-like region domain-containing protein</fullName>
    </recommendedName>
</protein>
<feature type="chain" id="PRO_5001457862" description="SMP-30/Gluconolactonase/LRE-like region domain-containing protein" evidence="1">
    <location>
        <begin position="22"/>
        <end position="327"/>
    </location>
</feature>
<dbReference type="AlphaFoldDB" id="A0A010SLC8"/>
<dbReference type="PANTHER" id="PTHR42060">
    <property type="entry name" value="NHL REPEAT-CONTAINING PROTEIN-RELATED"/>
    <property type="match status" value="1"/>
</dbReference>